<dbReference type="EMBL" id="BMNT01000022">
    <property type="protein sequence ID" value="GGK94553.1"/>
    <property type="molecule type" value="Genomic_DNA"/>
</dbReference>
<organism evidence="2 3">
    <name type="scientific">Sphaerisporangium melleum</name>
    <dbReference type="NCBI Taxonomy" id="321316"/>
    <lineage>
        <taxon>Bacteria</taxon>
        <taxon>Bacillati</taxon>
        <taxon>Actinomycetota</taxon>
        <taxon>Actinomycetes</taxon>
        <taxon>Streptosporangiales</taxon>
        <taxon>Streptosporangiaceae</taxon>
        <taxon>Sphaerisporangium</taxon>
    </lineage>
</organism>
<dbReference type="Proteomes" id="UP000645217">
    <property type="component" value="Unassembled WGS sequence"/>
</dbReference>
<dbReference type="CDD" id="cd04301">
    <property type="entry name" value="NAT_SF"/>
    <property type="match status" value="1"/>
</dbReference>
<dbReference type="RefSeq" id="WP_189164661.1">
    <property type="nucleotide sequence ID" value="NZ_BMNT01000022.1"/>
</dbReference>
<comment type="caution">
    <text evidence="2">The sequence shown here is derived from an EMBL/GenBank/DDBJ whole genome shotgun (WGS) entry which is preliminary data.</text>
</comment>
<dbReference type="Gene3D" id="3.40.630.30">
    <property type="match status" value="1"/>
</dbReference>
<gene>
    <name evidence="2" type="ORF">GCM10007964_41190</name>
</gene>
<reference evidence="2" key="2">
    <citation type="submission" date="2020-09" db="EMBL/GenBank/DDBJ databases">
        <authorList>
            <person name="Sun Q."/>
            <person name="Ohkuma M."/>
        </authorList>
    </citation>
    <scope>NUCLEOTIDE SEQUENCE</scope>
    <source>
        <strain evidence="2">JCM 13064</strain>
    </source>
</reference>
<evidence type="ECO:0000313" key="2">
    <source>
        <dbReference type="EMBL" id="GGK94553.1"/>
    </source>
</evidence>
<proteinExistence type="predicted"/>
<dbReference type="GO" id="GO:0016747">
    <property type="term" value="F:acyltransferase activity, transferring groups other than amino-acyl groups"/>
    <property type="evidence" value="ECO:0007669"/>
    <property type="project" value="InterPro"/>
</dbReference>
<evidence type="ECO:0000259" key="1">
    <source>
        <dbReference type="PROSITE" id="PS51186"/>
    </source>
</evidence>
<dbReference type="InterPro" id="IPR051531">
    <property type="entry name" value="N-acetyltransferase"/>
</dbReference>
<feature type="domain" description="N-acetyltransferase" evidence="1">
    <location>
        <begin position="13"/>
        <end position="180"/>
    </location>
</feature>
<dbReference type="PROSITE" id="PS51186">
    <property type="entry name" value="GNAT"/>
    <property type="match status" value="1"/>
</dbReference>
<keyword evidence="3" id="KW-1185">Reference proteome</keyword>
<evidence type="ECO:0000313" key="3">
    <source>
        <dbReference type="Proteomes" id="UP000645217"/>
    </source>
</evidence>
<protein>
    <submittedName>
        <fullName evidence="2">N-acetyltransferase</fullName>
    </submittedName>
</protein>
<dbReference type="InterPro" id="IPR000182">
    <property type="entry name" value="GNAT_dom"/>
</dbReference>
<dbReference type="SUPFAM" id="SSF55729">
    <property type="entry name" value="Acyl-CoA N-acyltransferases (Nat)"/>
    <property type="match status" value="1"/>
</dbReference>
<accession>A0A917R8S5</accession>
<dbReference type="AlphaFoldDB" id="A0A917R8S5"/>
<dbReference type="PANTHER" id="PTHR43792">
    <property type="entry name" value="GNAT FAMILY, PUTATIVE (AFU_ORTHOLOGUE AFUA_3G00765)-RELATED-RELATED"/>
    <property type="match status" value="1"/>
</dbReference>
<sequence>MLKPPYPIETPRLSLRPFTMDDLDELYSFHSRPDVARYLYWDARTRDETRAALETKIGQAELLKDGDALNIAVELRETGALIGDLSLFWRSSEHRQGEIGFVFHPAYHGRGLATEASREILRLGFAGLGLHRIYGRCDARNTASARLMERLGMRREAHFVENEMFKGEWGEELVYAMLQREWSPAA</sequence>
<dbReference type="PANTHER" id="PTHR43792:SF1">
    <property type="entry name" value="N-ACETYLTRANSFERASE DOMAIN-CONTAINING PROTEIN"/>
    <property type="match status" value="1"/>
</dbReference>
<reference evidence="2" key="1">
    <citation type="journal article" date="2014" name="Int. J. Syst. Evol. Microbiol.">
        <title>Complete genome sequence of Corynebacterium casei LMG S-19264T (=DSM 44701T), isolated from a smear-ripened cheese.</title>
        <authorList>
            <consortium name="US DOE Joint Genome Institute (JGI-PGF)"/>
            <person name="Walter F."/>
            <person name="Albersmeier A."/>
            <person name="Kalinowski J."/>
            <person name="Ruckert C."/>
        </authorList>
    </citation>
    <scope>NUCLEOTIDE SEQUENCE</scope>
    <source>
        <strain evidence="2">JCM 13064</strain>
    </source>
</reference>
<name>A0A917R8S5_9ACTN</name>
<dbReference type="InterPro" id="IPR016181">
    <property type="entry name" value="Acyl_CoA_acyltransferase"/>
</dbReference>
<dbReference type="Pfam" id="PF13302">
    <property type="entry name" value="Acetyltransf_3"/>
    <property type="match status" value="1"/>
</dbReference>